<comment type="caution">
    <text evidence="2">The sequence shown here is derived from an EMBL/GenBank/DDBJ whole genome shotgun (WGS) entry which is preliminary data.</text>
</comment>
<reference evidence="3" key="1">
    <citation type="journal article" date="2019" name="Int. J. Syst. Evol. Microbiol.">
        <title>The Global Catalogue of Microorganisms (GCM) 10K type strain sequencing project: providing services to taxonomists for standard genome sequencing and annotation.</title>
        <authorList>
            <consortium name="The Broad Institute Genomics Platform"/>
            <consortium name="The Broad Institute Genome Sequencing Center for Infectious Disease"/>
            <person name="Wu L."/>
            <person name="Ma J."/>
        </authorList>
    </citation>
    <scope>NUCLEOTIDE SEQUENCE [LARGE SCALE GENOMIC DNA]</scope>
    <source>
        <strain evidence="3">JCM 14326</strain>
    </source>
</reference>
<feature type="compositionally biased region" description="Low complexity" evidence="1">
    <location>
        <begin position="793"/>
        <end position="822"/>
    </location>
</feature>
<feature type="region of interest" description="Disordered" evidence="1">
    <location>
        <begin position="404"/>
        <end position="433"/>
    </location>
</feature>
<accession>A0ABP4ZVY0</accession>
<evidence type="ECO:0000313" key="3">
    <source>
        <dbReference type="Proteomes" id="UP001501094"/>
    </source>
</evidence>
<dbReference type="EMBL" id="BAAANL010000005">
    <property type="protein sequence ID" value="GAA1866939.1"/>
    <property type="molecule type" value="Genomic_DNA"/>
</dbReference>
<feature type="compositionally biased region" description="Low complexity" evidence="1">
    <location>
        <begin position="1"/>
        <end position="22"/>
    </location>
</feature>
<sequence length="1011" mass="104953">MAVTGSGTTTAPGGPPGTMTAGGAAGSGEAGQHGLREVWDLAPGRLRRAAAAVEALRGRGVYLAPVRHHSPACAVAVRRAVEEIRPATVLIEGPEEYTRLLPELLHEETVPPVALLSLPQPAEGRGDGASFYPLAAFSPEWVAIRAAHAIGADIRFCDRPAGERAAAESAEAAGGTPGTSEPGTGEPAAGGPAAGADPEDAGTNPGGSRPADARPGGAGPDTAPEHDPFARTLMSERYLAHSETVAALARRLGCRDHDEVWDHLFEARTPDRLADWRGTFDDVFAWAALSRLDYEDEVLAADGSLEREARMSARVAEASENGTVLVVTGAFHTLAIAEALADLPEGGPVRERRPEGGYGPLAEGDAWLIRYDHERLDGLRGYGAGMPSPGFYERLHAAHERRFAPAERKPGSGPAGARAAKRRKAAAVVPVPPSAGDSRTLVTAVLVDVARAAAEREHQVSTPQVASAAEAAARLADLRMRPVPGRTDVLDAITSCFVTDDGGIGPERPLGLAIAEVFGGRAVGRVPAGAAVPPLVRDARERVRAVGLDIDTTLPRTARLDARRTPSHRARRQVLALLDLLDCGFGRQLSGPDHVGGRGLGLIAEEWEYCWTPVVEARLVELSHLGASVEAAAVTLLRQAEEELRSAGASAAADGAAKLVARAAVVGLTAHLPRLVTLLARTLDTDRDLASVTSGARRLLGLWRSRVELDLDTVPVRPGAGGGTTADAGFPPGRTPADELLSLVGQALATSAYLVSDAGRAGPDDEEAAISTVLELRALVRDAQRAWREAEAGGETAGATGDRVPGSAGGAPRASAAPAGGSSGVTVAAIGGGTGTRVAQDPAASVARELVRLRDDDDAAPGVRGALLAVGSVDGEVPDDLLVARVRGALRPGADPALAVRFLGGVLRAAPDLLIYTPELFDAVDGAIRDLEPEAFLAVLPDLRRGFTWLKPTETHKIAERVAERTGRRASDVDVRVRVDEKDLAAGLAAERELAAVLARDGLAHWSGGTP</sequence>
<proteinExistence type="predicted"/>
<feature type="region of interest" description="Disordered" evidence="1">
    <location>
        <begin position="165"/>
        <end position="228"/>
    </location>
</feature>
<organism evidence="2 3">
    <name type="scientific">Myceligenerans crystallogenes</name>
    <dbReference type="NCBI Taxonomy" id="316335"/>
    <lineage>
        <taxon>Bacteria</taxon>
        <taxon>Bacillati</taxon>
        <taxon>Actinomycetota</taxon>
        <taxon>Actinomycetes</taxon>
        <taxon>Micrococcales</taxon>
        <taxon>Promicromonosporaceae</taxon>
        <taxon>Myceligenerans</taxon>
    </lineage>
</organism>
<feature type="region of interest" description="Disordered" evidence="1">
    <location>
        <begin position="790"/>
        <end position="822"/>
    </location>
</feature>
<dbReference type="Proteomes" id="UP001501094">
    <property type="component" value="Unassembled WGS sequence"/>
</dbReference>
<feature type="compositionally biased region" description="Low complexity" evidence="1">
    <location>
        <begin position="167"/>
        <end position="196"/>
    </location>
</feature>
<protein>
    <submittedName>
        <fullName evidence="2">Uncharacterized protein</fullName>
    </submittedName>
</protein>
<keyword evidence="3" id="KW-1185">Reference proteome</keyword>
<gene>
    <name evidence="2" type="ORF">GCM10009751_26400</name>
</gene>
<dbReference type="Pfam" id="PF18934">
    <property type="entry name" value="DUF5682"/>
    <property type="match status" value="1"/>
</dbReference>
<evidence type="ECO:0000313" key="2">
    <source>
        <dbReference type="EMBL" id="GAA1866939.1"/>
    </source>
</evidence>
<name>A0ABP4ZVY0_9MICO</name>
<feature type="region of interest" description="Disordered" evidence="1">
    <location>
        <begin position="1"/>
        <end position="31"/>
    </location>
</feature>
<evidence type="ECO:0000256" key="1">
    <source>
        <dbReference type="SAM" id="MobiDB-lite"/>
    </source>
</evidence>
<dbReference type="InterPro" id="IPR043737">
    <property type="entry name" value="DUF5682"/>
</dbReference>